<sequence>MRPRPIAGFRVTAGLHSTAHARSSRAAVALVLMAFSVLTEERIYRHSILQTNGRVSVENAWRPNEFV</sequence>
<gene>
    <name evidence="1" type="ORF">Q604_UNBC07132G0001</name>
</gene>
<organism evidence="1">
    <name type="scientific">human gut metagenome</name>
    <dbReference type="NCBI Taxonomy" id="408170"/>
    <lineage>
        <taxon>unclassified sequences</taxon>
        <taxon>metagenomes</taxon>
        <taxon>organismal metagenomes</taxon>
    </lineage>
</organism>
<accession>W1Y928</accession>
<dbReference type="AlphaFoldDB" id="W1Y928"/>
<name>W1Y928_9ZZZZ</name>
<proteinExistence type="predicted"/>
<reference evidence="1" key="1">
    <citation type="submission" date="2013-12" db="EMBL/GenBank/DDBJ databases">
        <title>A Varibaculum cambriense genome reconstructed from a premature infant gut community with otherwise low bacterial novelty that shifts toward anaerobic metabolism during the third week of life.</title>
        <authorList>
            <person name="Brown C.T."/>
            <person name="Sharon I."/>
            <person name="Thomas B.C."/>
            <person name="Castelle C.J."/>
            <person name="Morowitz M.J."/>
            <person name="Banfield J.F."/>
        </authorList>
    </citation>
    <scope>NUCLEOTIDE SEQUENCE</scope>
</reference>
<dbReference type="EMBL" id="AZMM01007132">
    <property type="protein sequence ID" value="ETJ38851.1"/>
    <property type="molecule type" value="Genomic_DNA"/>
</dbReference>
<evidence type="ECO:0000313" key="1">
    <source>
        <dbReference type="EMBL" id="ETJ38851.1"/>
    </source>
</evidence>
<protein>
    <submittedName>
        <fullName evidence="1">Uncharacterized protein</fullName>
    </submittedName>
</protein>
<feature type="non-terminal residue" evidence="1">
    <location>
        <position position="67"/>
    </location>
</feature>
<comment type="caution">
    <text evidence="1">The sequence shown here is derived from an EMBL/GenBank/DDBJ whole genome shotgun (WGS) entry which is preliminary data.</text>
</comment>